<reference evidence="3" key="1">
    <citation type="submission" date="2016-10" db="EMBL/GenBank/DDBJ databases">
        <authorList>
            <person name="Varghese N."/>
            <person name="Submissions S."/>
        </authorList>
    </citation>
    <scope>NUCLEOTIDE SEQUENCE [LARGE SCALE GENOMIC DNA]</scope>
    <source>
        <strain evidence="3">DSM 23095</strain>
    </source>
</reference>
<protein>
    <submittedName>
        <fullName evidence="2">Predicted transport protein</fullName>
    </submittedName>
</protein>
<accession>A0A1G6WYY6</accession>
<dbReference type="EMBL" id="FNAC01000049">
    <property type="protein sequence ID" value="SDD71180.1"/>
    <property type="molecule type" value="Genomic_DNA"/>
</dbReference>
<organism evidence="2 3">
    <name type="scientific">Algoriphagus faecimaris</name>
    <dbReference type="NCBI Taxonomy" id="686796"/>
    <lineage>
        <taxon>Bacteria</taxon>
        <taxon>Pseudomonadati</taxon>
        <taxon>Bacteroidota</taxon>
        <taxon>Cytophagia</taxon>
        <taxon>Cytophagales</taxon>
        <taxon>Cyclobacteriaceae</taxon>
        <taxon>Algoriphagus</taxon>
    </lineage>
</organism>
<dbReference type="RefSeq" id="WP_087941119.1">
    <property type="nucleotide sequence ID" value="NZ_FNAC01000049.1"/>
</dbReference>
<evidence type="ECO:0000259" key="1">
    <source>
        <dbReference type="Pfam" id="PF18899"/>
    </source>
</evidence>
<feature type="domain" description="DUF5655" evidence="1">
    <location>
        <begin position="73"/>
        <end position="177"/>
    </location>
</feature>
<sequence>MTVISNLQKNTGKSLEEWIAMVKANSFEKHKEIIDWLKNTHGLTYGFANLIAHKSKDSANDTSEKDVEELINQQYVGKEKLKSIYDYLLSKIMEFGKDIEVAPKKTYVSLRRKKQFSILNPATKSRFELGINLKGQEPEDILLAEKPGSMCSHKILLSTVEDADQCVLNWIKKAYDNAG</sequence>
<dbReference type="STRING" id="686796.SAMN04488104_104928"/>
<dbReference type="InterPro" id="IPR025629">
    <property type="entry name" value="DUF4287"/>
</dbReference>
<dbReference type="AlphaFoldDB" id="A0A1G6WYY6"/>
<dbReference type="InterPro" id="IPR043714">
    <property type="entry name" value="DUF5655"/>
</dbReference>
<dbReference type="OrthoDB" id="9809825at2"/>
<evidence type="ECO:0000313" key="3">
    <source>
        <dbReference type="Proteomes" id="UP000199060"/>
    </source>
</evidence>
<proteinExistence type="predicted"/>
<evidence type="ECO:0000313" key="2">
    <source>
        <dbReference type="EMBL" id="SDD71180.1"/>
    </source>
</evidence>
<keyword evidence="3" id="KW-1185">Reference proteome</keyword>
<name>A0A1G6WYY6_9BACT</name>
<dbReference type="Proteomes" id="UP000199060">
    <property type="component" value="Unassembled WGS sequence"/>
</dbReference>
<dbReference type="Pfam" id="PF14117">
    <property type="entry name" value="DUF4287"/>
    <property type="match status" value="1"/>
</dbReference>
<dbReference type="Pfam" id="PF18899">
    <property type="entry name" value="DUF5655"/>
    <property type="match status" value="1"/>
</dbReference>
<gene>
    <name evidence="2" type="ORF">SAMN04488104_104928</name>
</gene>